<feature type="transmembrane region" description="Helical" evidence="6">
    <location>
        <begin position="586"/>
        <end position="610"/>
    </location>
</feature>
<evidence type="ECO:0000313" key="8">
    <source>
        <dbReference type="EMBL" id="TQR07970.1"/>
    </source>
</evidence>
<feature type="transmembrane region" description="Helical" evidence="6">
    <location>
        <begin position="527"/>
        <end position="546"/>
    </location>
</feature>
<keyword evidence="2" id="KW-1003">Cell membrane</keyword>
<keyword evidence="3 6" id="KW-0812">Transmembrane</keyword>
<dbReference type="InterPro" id="IPR050545">
    <property type="entry name" value="Mycobact_MmpL"/>
</dbReference>
<feature type="transmembrane region" description="Helical" evidence="6">
    <location>
        <begin position="637"/>
        <end position="657"/>
    </location>
</feature>
<gene>
    <name evidence="8" type="ORF">FG383_17325</name>
</gene>
<name>A0A544SRY4_9BACI</name>
<proteinExistence type="predicted"/>
<feature type="domain" description="SSD" evidence="7">
    <location>
        <begin position="184"/>
        <end position="312"/>
    </location>
</feature>
<organism evidence="8 9">
    <name type="scientific">Psychrobacillus soli</name>
    <dbReference type="NCBI Taxonomy" id="1543965"/>
    <lineage>
        <taxon>Bacteria</taxon>
        <taxon>Bacillati</taxon>
        <taxon>Bacillota</taxon>
        <taxon>Bacilli</taxon>
        <taxon>Bacillales</taxon>
        <taxon>Bacillaceae</taxon>
        <taxon>Psychrobacillus</taxon>
    </lineage>
</organism>
<protein>
    <submittedName>
        <fullName evidence="8">MMPL family transporter</fullName>
    </submittedName>
</protein>
<keyword evidence="5 6" id="KW-0472">Membrane</keyword>
<evidence type="ECO:0000256" key="2">
    <source>
        <dbReference type="ARBA" id="ARBA00022475"/>
    </source>
</evidence>
<feature type="transmembrane region" description="Helical" evidence="6">
    <location>
        <begin position="344"/>
        <end position="362"/>
    </location>
</feature>
<keyword evidence="9" id="KW-1185">Reference proteome</keyword>
<feature type="transmembrane region" description="Helical" evidence="6">
    <location>
        <begin position="12"/>
        <end position="31"/>
    </location>
</feature>
<evidence type="ECO:0000256" key="6">
    <source>
        <dbReference type="SAM" id="Phobius"/>
    </source>
</evidence>
<comment type="caution">
    <text evidence="8">The sequence shown here is derived from an EMBL/GenBank/DDBJ whole genome shotgun (WGS) entry which is preliminary data.</text>
</comment>
<dbReference type="RefSeq" id="WP_142608658.1">
    <property type="nucleotide sequence ID" value="NZ_VDGG01000049.1"/>
</dbReference>
<dbReference type="PANTHER" id="PTHR33406:SF13">
    <property type="entry name" value="MEMBRANE PROTEIN YDFJ"/>
    <property type="match status" value="1"/>
</dbReference>
<evidence type="ECO:0000259" key="7">
    <source>
        <dbReference type="PROSITE" id="PS50156"/>
    </source>
</evidence>
<feature type="transmembrane region" description="Helical" evidence="6">
    <location>
        <begin position="287"/>
        <end position="312"/>
    </location>
</feature>
<dbReference type="PROSITE" id="PS50156">
    <property type="entry name" value="SSD"/>
    <property type="match status" value="1"/>
</dbReference>
<feature type="transmembrane region" description="Helical" evidence="6">
    <location>
        <begin position="553"/>
        <end position="574"/>
    </location>
</feature>
<dbReference type="Pfam" id="PF03176">
    <property type="entry name" value="MMPL"/>
    <property type="match status" value="2"/>
</dbReference>
<dbReference type="SUPFAM" id="SSF82866">
    <property type="entry name" value="Multidrug efflux transporter AcrB transmembrane domain"/>
    <property type="match status" value="2"/>
</dbReference>
<sequence length="710" mass="78230">MQLLSTIVTRYYKAILVSWLVLFIALAVLAIRLPSLLEGDGFSTNGEHQQVMQELTDTFNLPAETLFIVFNETTDETIETTLAEIESLQISESIQSPLNDSSLYKNHVAYAMLHFNGDTTDMSKVVDTIRDSIGDEKGVTLTGGAAINKDINSASQKDLASAEAIGLPIAIIVLLLAFGSVVAAFVPLIVGIVTVVSTFGVMTLFSETMNLSIFVLNIIPMLGLALSIDFALLLINRYKEERLKHSMIDAVQTSIQTAGRSIIFSAICVFIGLGAMLVMKVEIFQNLALGGMLVVFMAVLASITLLPSLLLVMKDRINKWTIIRVKPGASTRWRNFAAFVMKRPVTLVLVALIILGIGIIPVKDMKLTIPQVDSLPVSYDSRQAYELMDKEFGLGEKSTVYMIAKRKDGWENKDGLEAMKKLETQLSVDKDVDSVNSIFTASEISTVEQWEQSIQIPEVKSQLTPLFESFVQGEKLLIPVTLNLNGSSTEAQDWARDWSEKELGVDLMLGGQPKFNQEIFDEIFNKVGALLAIILGSTFVILMIAFRSILIPLKAIIMNVIGLSSTFGILVYIFQYGHFGIEETTIALIIPVIVFSLVFGLSMDYEVFLISRIQEEYSKSLDNTAATIDGLTSTSKIITSAALIMIVITGAFAFTDVMPVKQIGVGIAIAVAIDASIIRLLLVPSLMKLFGKWNWWMPFRKGPYKANKWH</sequence>
<comment type="subcellular location">
    <subcellularLocation>
        <location evidence="1">Cell membrane</location>
        <topology evidence="1">Multi-pass membrane protein</topology>
    </subcellularLocation>
</comment>
<dbReference type="AlphaFoldDB" id="A0A544SRY4"/>
<evidence type="ECO:0000256" key="4">
    <source>
        <dbReference type="ARBA" id="ARBA00022989"/>
    </source>
</evidence>
<accession>A0A544SRY4</accession>
<feature type="transmembrane region" description="Helical" evidence="6">
    <location>
        <begin position="663"/>
        <end position="682"/>
    </location>
</feature>
<dbReference type="PANTHER" id="PTHR33406">
    <property type="entry name" value="MEMBRANE PROTEIN MJ1562-RELATED"/>
    <property type="match status" value="1"/>
</dbReference>
<evidence type="ECO:0000313" key="9">
    <source>
        <dbReference type="Proteomes" id="UP000318937"/>
    </source>
</evidence>
<evidence type="ECO:0000256" key="5">
    <source>
        <dbReference type="ARBA" id="ARBA00023136"/>
    </source>
</evidence>
<reference evidence="8 9" key="1">
    <citation type="submission" date="2019-05" db="EMBL/GenBank/DDBJ databases">
        <title>Psychrobacillus vulpis sp. nov., a new species isolated from feces of a red fox that inhabits in The Tablas de Daimiel Natural Park, Albacete, Spain.</title>
        <authorList>
            <person name="Rodriguez M."/>
            <person name="Reina J.C."/>
            <person name="Bejar V."/>
            <person name="Llamas I."/>
        </authorList>
    </citation>
    <scope>NUCLEOTIDE SEQUENCE [LARGE SCALE GENOMIC DNA]</scope>
    <source>
        <strain evidence="8 9">NHI-2</strain>
    </source>
</reference>
<dbReference type="OrthoDB" id="7051771at2"/>
<keyword evidence="4 6" id="KW-1133">Transmembrane helix</keyword>
<feature type="transmembrane region" description="Helical" evidence="6">
    <location>
        <begin position="165"/>
        <end position="193"/>
    </location>
</feature>
<feature type="transmembrane region" description="Helical" evidence="6">
    <location>
        <begin position="213"/>
        <end position="235"/>
    </location>
</feature>
<dbReference type="InterPro" id="IPR000731">
    <property type="entry name" value="SSD"/>
</dbReference>
<dbReference type="Proteomes" id="UP000318937">
    <property type="component" value="Unassembled WGS sequence"/>
</dbReference>
<dbReference type="EMBL" id="VDGG01000049">
    <property type="protein sequence ID" value="TQR07970.1"/>
    <property type="molecule type" value="Genomic_DNA"/>
</dbReference>
<feature type="transmembrane region" description="Helical" evidence="6">
    <location>
        <begin position="262"/>
        <end position="281"/>
    </location>
</feature>
<dbReference type="GO" id="GO:0005886">
    <property type="term" value="C:plasma membrane"/>
    <property type="evidence" value="ECO:0007669"/>
    <property type="project" value="UniProtKB-SubCell"/>
</dbReference>
<dbReference type="InterPro" id="IPR004869">
    <property type="entry name" value="MMPL_dom"/>
</dbReference>
<evidence type="ECO:0000256" key="1">
    <source>
        <dbReference type="ARBA" id="ARBA00004651"/>
    </source>
</evidence>
<evidence type="ECO:0000256" key="3">
    <source>
        <dbReference type="ARBA" id="ARBA00022692"/>
    </source>
</evidence>
<dbReference type="Gene3D" id="1.20.1640.10">
    <property type="entry name" value="Multidrug efflux transporter AcrB transmembrane domain"/>
    <property type="match status" value="2"/>
</dbReference>